<proteinExistence type="predicted"/>
<dbReference type="EMBL" id="AP018664">
    <property type="protein sequence ID" value="BBD98067.1"/>
    <property type="molecule type" value="Genomic_DNA"/>
</dbReference>
<protein>
    <submittedName>
        <fullName evidence="1">Uncharacterized protein</fullName>
    </submittedName>
</protein>
<accession>A0A494W686</accession>
<dbReference type="Proteomes" id="UP000279959">
    <property type="component" value="Chromosome"/>
</dbReference>
<organism evidence="1 2">
    <name type="scientific">Sphingobium amiense</name>
    <dbReference type="NCBI Taxonomy" id="135719"/>
    <lineage>
        <taxon>Bacteria</taxon>
        <taxon>Pseudomonadati</taxon>
        <taxon>Pseudomonadota</taxon>
        <taxon>Alphaproteobacteria</taxon>
        <taxon>Sphingomonadales</taxon>
        <taxon>Sphingomonadaceae</taxon>
        <taxon>Sphingobium</taxon>
    </lineage>
</organism>
<name>A0A494W686_9SPHN</name>
<gene>
    <name evidence="1" type="ORF">SAMIE_1015680</name>
</gene>
<reference evidence="1 2" key="1">
    <citation type="submission" date="2018-05" db="EMBL/GenBank/DDBJ databases">
        <title>Complete Genome Sequence of the Nonylphenol-Degrading Bacterium Sphingobium amiense DSM 16289T.</title>
        <authorList>
            <person name="Ootsuka M."/>
            <person name="Nishizawa T."/>
            <person name="Ohta H."/>
        </authorList>
    </citation>
    <scope>NUCLEOTIDE SEQUENCE [LARGE SCALE GENOMIC DNA]</scope>
    <source>
        <strain evidence="1 2">DSM 16289</strain>
    </source>
</reference>
<keyword evidence="2" id="KW-1185">Reference proteome</keyword>
<sequence length="124" mass="13239">MPATASRIGFITQAVRNAIAGPDEAVALKYGDLARDTKEPLECFFDSEADAALVAQERLALLSPDRRRFLSEVSGADVGRGLQFNVSTPTARIIDTEKAADLPAATVEIGIDYEAGKTILSNWG</sequence>
<evidence type="ECO:0000313" key="1">
    <source>
        <dbReference type="EMBL" id="BBD98067.1"/>
    </source>
</evidence>
<dbReference type="KEGG" id="sami:SAMIE_1015680"/>
<evidence type="ECO:0000313" key="2">
    <source>
        <dbReference type="Proteomes" id="UP000279959"/>
    </source>
</evidence>
<dbReference type="AlphaFoldDB" id="A0A494W686"/>